<feature type="compositionally biased region" description="Polar residues" evidence="7">
    <location>
        <begin position="2212"/>
        <end position="2242"/>
    </location>
</feature>
<feature type="compositionally biased region" description="Basic and acidic residues" evidence="7">
    <location>
        <begin position="1388"/>
        <end position="1413"/>
    </location>
</feature>
<evidence type="ECO:0000313" key="10">
    <source>
        <dbReference type="EMBL" id="CAD7280614.1"/>
    </source>
</evidence>
<evidence type="ECO:0000256" key="1">
    <source>
        <dbReference type="ARBA" id="ARBA00022614"/>
    </source>
</evidence>
<reference evidence="10" key="1">
    <citation type="submission" date="2020-11" db="EMBL/GenBank/DDBJ databases">
        <authorList>
            <person name="Tran Van P."/>
        </authorList>
    </citation>
    <scope>NUCLEOTIDE SEQUENCE</scope>
</reference>
<feature type="compositionally biased region" description="Polar residues" evidence="7">
    <location>
        <begin position="1158"/>
        <end position="1191"/>
    </location>
</feature>
<dbReference type="InterPro" id="IPR021836">
    <property type="entry name" value="DUF3429"/>
</dbReference>
<dbReference type="SUPFAM" id="SSF52058">
    <property type="entry name" value="L domain-like"/>
    <property type="match status" value="1"/>
</dbReference>
<dbReference type="Pfam" id="PF13920">
    <property type="entry name" value="zf-C3HC4_3"/>
    <property type="match status" value="1"/>
</dbReference>
<feature type="compositionally biased region" description="Polar residues" evidence="7">
    <location>
        <begin position="983"/>
        <end position="992"/>
    </location>
</feature>
<feature type="compositionally biased region" description="Basic and acidic residues" evidence="7">
    <location>
        <begin position="1431"/>
        <end position="1443"/>
    </location>
</feature>
<keyword evidence="8" id="KW-1133">Transmembrane helix</keyword>
<sequence>MPFFGGSKVDKAKLEEKLRYSRETPEPTFDLSECGLKDVPKIFATCKVFRKETLLLMENCLTSLAGGGNLYDLGILTHLNLASNRFSELPKDFGDCLISLKSLNVRDNQLKTLPESVSKLKFLECLIAANNRLQKIPESFSALNQLRELDLSRNKLKDIPSTFCKLKRLQHFYLEGNPDLIFPPLQDVKKGTIAIMQTLCERAGVAYEQQKDDDREQKDAFLAAQVDSDRRRSCHDAVFEAEIKIIRLDSFQQRVRQREMLETEERLKEIAAREEAVWQENLARSKQIISSLAEENKALDEKIKLVQEKKEKEREDMVQRIAEIESHSNDLIANLLAMNDSSRKAEADAILDQLLLSKVETDQFNNDRRVQTLEKMEKHLSELMQKEVLTLSENSRLAKEFLKTAEEQNMVSGEKLSELTTRKASERQALVKQVLTDEDMQRQMLLSLIMQRDTHRVAISTQLEKILEQLAALSKAEAAQKDLRMKGQMAALESKRKMLSDVLAALIVQKQIREEELATRLKEMEDQISDSQDGYWIIQYQRLLDTAPETLRDADARMDWVLRDILTRVGAQKYIPHFARRRLTAANCVDYEKEDYMMLGIKDADVVKAIMKEIAEYKIQQLKAQEKLSVCAQDVVSTLVVPSAPPLEISTDVSLNEIPEPSAPPVALTARIEEECVVCMDKKCEMVFLNCGHVCCCKECSNPIVDCPLCRSKIVARIILVGDSVCCLFCEEHRLLSMKYSMVKSKLPRDVTIEKVNRKLKIPQLTHWKSEVRDTLTSCMKVYDRRLNGIPYKFSNAVASSFVDAAGFGTVSADFWIFRPASGRCYQMRLLKISGDRLFLGNFLTFSVKVECSPNNPNRKEADSVAEGDILEFEYSDYKVSRKMIVLCGEFRRLVRKTDGFKMDRERVAALLRSLTQCGLLHESSENLGEESGEQGPKQVGTSLELSNRDDQNDFDSTKKTKSNSANISSKPPVEGEEDDFVPSSQAVVTESKNVKRKKKRSTAIPNSADSGLESVGRVGSLENCSSWTGSVDEGEENVTEPAISPTLAKKTKKKKGGLTWSAVVSTIKLNQLPGDDEVSVSKLSKKSDGVDSDPDLKHKKNKSISSSNDRQNAIDGPFSITGKKGQVPAPVTYPAVVESTSDSDSEEPDSTLFMKPSSVTLKQKLNKNSLESISQKASSKGKRSSVSTGEKSIAQCSPIMKPESPKNLADDHQGSKAQEANTTPDNSSTSKSLIRADSPSGSSNLLSKVTPGHLSPSKKPDVMKTKECSSSSKKTVLECFSSSSDSDDELPHKRPPCIDEIPEPLVSESSDERDDIFSNFLGNTLKSVPQSYEQAEDESRSVTNLKSSDFLSMASGMREESSDSSDEELSVQKDTPHVPNNSKSKPNSHENSHARSSSHKRDGVDESGDESKKNRKASVIHRVGNSSSSHDCEGGASEKLENSSKNILLPGKKRRKISSVATNPKSSGVTKESSSESTDEEERSRQEAEPNLPNDSVNNPVHKKGDAVDSSSQKCNAVVPRSRPKNQHASSFESSQRGECSNSSDDSEEEQSEEFGKVSKNISFSEKQFKAKSSIANFRPSSIRTTMTSGISLESSDESSDEEISPQTDTTFVSRKSEVKPAKKDYLCSPLQKFNVIATRDEQKNKHVPSSGNHVVDEELSSSDEEEHASDTLRQYSKISSSGKAKSSDTTNPKSAPKTLKTIGIRFESSDECSDEEKNIREEVEPRAPNDDVSSPSRKFNPVEPVCKPKAKPAASSHINISNENSSLSDTSEESTLENLGKPSEKSSLTTPSYSSQKISANTAEAVPQSSRRKKSDSFASSEGSPDLRKREQNKSTLESRLGKSSGTTGPRPRSKLTPSIENDFPAVPTRIPTSDDEYVGFCDPSTLECVKKRASDLKPVSPSVKRKRKQKPPPVSPNPRITSSLRPAKITKRKTSGSGEGPNAQNAERVGKRPKRNALELDIDENPVQDELKNDVVAHVLDAVDGKASQKSRMKNLTERSQDEFRVKQSITNAKRTKHSQISGNENDDHAMSSGEGKSAFYFQGLNDPVKRIFEQLREAAIQCSMKGKSESEAFSAMADVLAAAKRTVPASTEATADPSGKAKQKRSNVGAASKKSRKDLSSSNSINQAIKSPKSLPAETKLTRRRSKSQVTRNEYPEFTETSELSTATLPDDDEEYVPATSKSPKKTRPLKITEGASKSSRKPRAGKNSISPLNSTKTSLTESAASGNSNTCSQSSLNNGGVAAVRYRKLNGENVPSQSSGLTMKELEWRRRIKEICKSSSSDDSSEDEAERTIVPGKAVNPMRTPAVKRLMKGTKSSSHSTPLSNGCDSDIQSPNVSKITLYGKTPEADKKRLRDATDADKTKLQQMSPSFYSKAEIIAKMKPLVHQVDYFGTMKHFFCAPKSYLILGVSGLIPFAFPTFYCVVSGTFYPDMIHAQVVYGASILAFLGGVRWGHLLGTEGIKASTKDVAISTIPSLAAVMGLLMSHPFSDMAVMLSLAGAGFYDGLWQAYPVWFRAIRLGLTTIAVGSIFIALFARMILPHEKQENVKVK</sequence>
<dbReference type="PROSITE" id="PS50089">
    <property type="entry name" value="ZF_RING_2"/>
    <property type="match status" value="1"/>
</dbReference>
<feature type="domain" description="RING-type" evidence="9">
    <location>
        <begin position="676"/>
        <end position="711"/>
    </location>
</feature>
<feature type="compositionally biased region" description="Low complexity" evidence="7">
    <location>
        <begin position="1466"/>
        <end position="1477"/>
    </location>
</feature>
<feature type="compositionally biased region" description="Polar residues" evidence="7">
    <location>
        <begin position="1342"/>
        <end position="1351"/>
    </location>
</feature>
<feature type="transmembrane region" description="Helical" evidence="8">
    <location>
        <begin position="2497"/>
        <end position="2515"/>
    </location>
</feature>
<evidence type="ECO:0000256" key="4">
    <source>
        <dbReference type="ARBA" id="ARBA00022833"/>
    </source>
</evidence>
<dbReference type="SMART" id="SM00364">
    <property type="entry name" value="LRR_BAC"/>
    <property type="match status" value="3"/>
</dbReference>
<dbReference type="InterPro" id="IPR013083">
    <property type="entry name" value="Znf_RING/FYVE/PHD"/>
</dbReference>
<evidence type="ECO:0000313" key="11">
    <source>
        <dbReference type="Proteomes" id="UP000678499"/>
    </source>
</evidence>
<feature type="compositionally biased region" description="Polar residues" evidence="7">
    <location>
        <begin position="2124"/>
        <end position="2133"/>
    </location>
</feature>
<dbReference type="InterPro" id="IPR001841">
    <property type="entry name" value="Znf_RING"/>
</dbReference>
<dbReference type="PROSITE" id="PS51450">
    <property type="entry name" value="LRR"/>
    <property type="match status" value="1"/>
</dbReference>
<dbReference type="InterPro" id="IPR001611">
    <property type="entry name" value="Leu-rich_rpt"/>
</dbReference>
<dbReference type="CDD" id="cd16515">
    <property type="entry name" value="RING-HC_LRSAM1"/>
    <property type="match status" value="1"/>
</dbReference>
<keyword evidence="4" id="KW-0862">Zinc</keyword>
<feature type="compositionally biased region" description="Basic and acidic residues" evidence="7">
    <location>
        <begin position="947"/>
        <end position="959"/>
    </location>
</feature>
<feature type="region of interest" description="Disordered" evidence="7">
    <location>
        <begin position="925"/>
        <end position="1059"/>
    </location>
</feature>
<dbReference type="Gene3D" id="3.30.40.10">
    <property type="entry name" value="Zinc/RING finger domain, C3HC4 (zinc finger)"/>
    <property type="match status" value="1"/>
</dbReference>
<feature type="transmembrane region" description="Helical" evidence="8">
    <location>
        <begin position="2521"/>
        <end position="2544"/>
    </location>
</feature>
<feature type="transmembrane region" description="Helical" evidence="8">
    <location>
        <begin position="2409"/>
        <end position="2429"/>
    </location>
</feature>
<feature type="coiled-coil region" evidence="6">
    <location>
        <begin position="282"/>
        <end position="327"/>
    </location>
</feature>
<evidence type="ECO:0000256" key="8">
    <source>
        <dbReference type="SAM" id="Phobius"/>
    </source>
</evidence>
<keyword evidence="3 5" id="KW-0479">Metal-binding</keyword>
<keyword evidence="8" id="KW-0812">Transmembrane</keyword>
<dbReference type="Proteomes" id="UP000678499">
    <property type="component" value="Unassembled WGS sequence"/>
</dbReference>
<dbReference type="Pfam" id="PF13855">
    <property type="entry name" value="LRR_8"/>
    <property type="match status" value="1"/>
</dbReference>
<feature type="compositionally biased region" description="Polar residues" evidence="7">
    <location>
        <begin position="1575"/>
        <end position="1589"/>
    </location>
</feature>
<keyword evidence="8" id="KW-0472">Membrane</keyword>
<feature type="compositionally biased region" description="Polar residues" evidence="7">
    <location>
        <begin position="1528"/>
        <end position="1541"/>
    </location>
</feature>
<feature type="compositionally biased region" description="Polar residues" evidence="7">
    <location>
        <begin position="2011"/>
        <end position="2027"/>
    </location>
</feature>
<feature type="region of interest" description="Disordered" evidence="7">
    <location>
        <begin position="2089"/>
        <end position="2242"/>
    </location>
</feature>
<evidence type="ECO:0000256" key="5">
    <source>
        <dbReference type="PROSITE-ProRule" id="PRU00175"/>
    </source>
</evidence>
<feature type="compositionally biased region" description="Acidic residues" evidence="7">
    <location>
        <begin position="1596"/>
        <end position="1605"/>
    </location>
</feature>
<proteinExistence type="predicted"/>
<feature type="region of interest" description="Disordered" evidence="7">
    <location>
        <begin position="1988"/>
        <end position="2038"/>
    </location>
</feature>
<feature type="region of interest" description="Disordered" evidence="7">
    <location>
        <begin position="1075"/>
        <end position="1622"/>
    </location>
</feature>
<dbReference type="InterPro" id="IPR003591">
    <property type="entry name" value="Leu-rich_rpt_typical-subtyp"/>
</dbReference>
<feature type="region of interest" description="Disordered" evidence="7">
    <location>
        <begin position="1892"/>
        <end position="1969"/>
    </location>
</feature>
<feature type="compositionally biased region" description="Basic and acidic residues" evidence="7">
    <location>
        <begin position="1717"/>
        <end position="1731"/>
    </location>
</feature>
<dbReference type="OrthoDB" id="1711136at2759"/>
<feature type="compositionally biased region" description="Polar residues" evidence="7">
    <location>
        <begin position="2163"/>
        <end position="2172"/>
    </location>
</feature>
<evidence type="ECO:0000256" key="3">
    <source>
        <dbReference type="ARBA" id="ARBA00022771"/>
    </source>
</evidence>
<feature type="region of interest" description="Disordered" evidence="7">
    <location>
        <begin position="1641"/>
        <end position="1880"/>
    </location>
</feature>
<keyword evidence="1" id="KW-0433">Leucine-rich repeat</keyword>
<dbReference type="PANTHER" id="PTHR15887:SF1">
    <property type="entry name" value="TRANSMEMBRANE PROTEIN 69"/>
    <property type="match status" value="1"/>
</dbReference>
<keyword evidence="6" id="KW-0175">Coiled coil</keyword>
<feature type="compositionally biased region" description="Acidic residues" evidence="7">
    <location>
        <begin position="1659"/>
        <end position="1669"/>
    </location>
</feature>
<dbReference type="EMBL" id="CAJPEX010002273">
    <property type="protein sequence ID" value="CAG0920766.1"/>
    <property type="molecule type" value="Genomic_DNA"/>
</dbReference>
<evidence type="ECO:0000256" key="2">
    <source>
        <dbReference type="ARBA" id="ARBA00022737"/>
    </source>
</evidence>
<dbReference type="EMBL" id="OA884310">
    <property type="protein sequence ID" value="CAD7280614.1"/>
    <property type="molecule type" value="Genomic_DNA"/>
</dbReference>
<evidence type="ECO:0000256" key="7">
    <source>
        <dbReference type="SAM" id="MobiDB-lite"/>
    </source>
</evidence>
<gene>
    <name evidence="10" type="ORF">NMOB1V02_LOCUS8272</name>
</gene>
<feature type="compositionally biased region" description="Basic and acidic residues" evidence="7">
    <location>
        <begin position="1259"/>
        <end position="1268"/>
    </location>
</feature>
<feature type="transmembrane region" description="Helical" evidence="8">
    <location>
        <begin position="2441"/>
        <end position="2461"/>
    </location>
</feature>
<dbReference type="GO" id="GO:0008270">
    <property type="term" value="F:zinc ion binding"/>
    <property type="evidence" value="ECO:0007669"/>
    <property type="project" value="UniProtKB-KW"/>
</dbReference>
<dbReference type="SMART" id="SM00369">
    <property type="entry name" value="LRR_TYP"/>
    <property type="match status" value="4"/>
</dbReference>
<feature type="compositionally biased region" description="Polar residues" evidence="7">
    <location>
        <begin position="1216"/>
        <end position="1233"/>
    </location>
</feature>
<accession>A0A7R9BU73</accession>
<keyword evidence="11" id="KW-1185">Reference proteome</keyword>
<feature type="compositionally biased region" description="Polar residues" evidence="7">
    <location>
        <begin position="1321"/>
        <end position="1334"/>
    </location>
</feature>
<dbReference type="InterPro" id="IPR032675">
    <property type="entry name" value="LRR_dom_sf"/>
</dbReference>
<dbReference type="Gene3D" id="3.80.10.10">
    <property type="entry name" value="Ribonuclease Inhibitor"/>
    <property type="match status" value="1"/>
</dbReference>
<evidence type="ECO:0000256" key="6">
    <source>
        <dbReference type="SAM" id="Coils"/>
    </source>
</evidence>
<evidence type="ECO:0000259" key="9">
    <source>
        <dbReference type="PROSITE" id="PS50089"/>
    </source>
</evidence>
<keyword evidence="3 5" id="KW-0863">Zinc-finger</keyword>
<feature type="compositionally biased region" description="Polar residues" evidence="7">
    <location>
        <begin position="1836"/>
        <end position="1850"/>
    </location>
</feature>
<feature type="compositionally biased region" description="Basic and acidic residues" evidence="7">
    <location>
        <begin position="1998"/>
        <end position="2009"/>
    </location>
</feature>
<feature type="compositionally biased region" description="Low complexity" evidence="7">
    <location>
        <begin position="1757"/>
        <end position="1771"/>
    </location>
</feature>
<dbReference type="PANTHER" id="PTHR15887">
    <property type="entry name" value="TRANSMEMBRANE PROTEIN 69"/>
    <property type="match status" value="1"/>
</dbReference>
<keyword evidence="2" id="KW-0677">Repeat</keyword>
<protein>
    <recommendedName>
        <fullName evidence="9">RING-type domain-containing protein</fullName>
    </recommendedName>
</protein>
<name>A0A7R9BU73_9CRUS</name>
<organism evidence="10">
    <name type="scientific">Notodromas monacha</name>
    <dbReference type="NCBI Taxonomy" id="399045"/>
    <lineage>
        <taxon>Eukaryota</taxon>
        <taxon>Metazoa</taxon>
        <taxon>Ecdysozoa</taxon>
        <taxon>Arthropoda</taxon>
        <taxon>Crustacea</taxon>
        <taxon>Oligostraca</taxon>
        <taxon>Ostracoda</taxon>
        <taxon>Podocopa</taxon>
        <taxon>Podocopida</taxon>
        <taxon>Cypridocopina</taxon>
        <taxon>Cypridoidea</taxon>
        <taxon>Cyprididae</taxon>
        <taxon>Notodromas</taxon>
    </lineage>
</organism>
<dbReference type="Pfam" id="PF11911">
    <property type="entry name" value="DUF3429"/>
    <property type="match status" value="1"/>
</dbReference>
<feature type="compositionally biased region" description="Polar residues" evidence="7">
    <location>
        <begin position="1787"/>
        <end position="1804"/>
    </location>
</feature>